<protein>
    <submittedName>
        <fullName evidence="2">Uncharacterized protein</fullName>
    </submittedName>
</protein>
<dbReference type="KEGG" id="aup:AsAng_0037910"/>
<name>A0A915YH44_9BACT</name>
<evidence type="ECO:0000313" key="3">
    <source>
        <dbReference type="Proteomes" id="UP001060919"/>
    </source>
</evidence>
<proteinExistence type="predicted"/>
<keyword evidence="3" id="KW-1185">Reference proteome</keyword>
<dbReference type="EMBL" id="AP026867">
    <property type="protein sequence ID" value="BDS13063.1"/>
    <property type="molecule type" value="Genomic_DNA"/>
</dbReference>
<dbReference type="AlphaFoldDB" id="A0A915YH44"/>
<gene>
    <name evidence="2" type="ORF">AsAng_0037910</name>
</gene>
<organism evidence="2 3">
    <name type="scientific">Aureispira anguillae</name>
    <dbReference type="NCBI Taxonomy" id="2864201"/>
    <lineage>
        <taxon>Bacteria</taxon>
        <taxon>Pseudomonadati</taxon>
        <taxon>Bacteroidota</taxon>
        <taxon>Saprospiria</taxon>
        <taxon>Saprospirales</taxon>
        <taxon>Saprospiraceae</taxon>
        <taxon>Aureispira</taxon>
    </lineage>
</organism>
<dbReference type="Proteomes" id="UP001060919">
    <property type="component" value="Chromosome"/>
</dbReference>
<dbReference type="RefSeq" id="WP_264788378.1">
    <property type="nucleotide sequence ID" value="NZ_AP026867.1"/>
</dbReference>
<sequence length="69" mass="8149">MSSELEEWRDSIKWQKGLLSVCNSQLSQLRYEISERERERKSLEETREKLLKTLKATEEKYAAAKTTGK</sequence>
<reference evidence="2" key="1">
    <citation type="submission" date="2022-09" db="EMBL/GenBank/DDBJ databases">
        <title>Aureispira anguillicida sp. nov., isolated from Leptocephalus of Japanese eel Anguilla japonica.</title>
        <authorList>
            <person name="Yuasa K."/>
            <person name="Mekata T."/>
            <person name="Ikunari K."/>
        </authorList>
    </citation>
    <scope>NUCLEOTIDE SEQUENCE</scope>
    <source>
        <strain evidence="2">EL160426</strain>
    </source>
</reference>
<keyword evidence="1" id="KW-0175">Coiled coil</keyword>
<accession>A0A915YH44</accession>
<evidence type="ECO:0000313" key="2">
    <source>
        <dbReference type="EMBL" id="BDS13063.1"/>
    </source>
</evidence>
<evidence type="ECO:0000256" key="1">
    <source>
        <dbReference type="SAM" id="Coils"/>
    </source>
</evidence>
<feature type="coiled-coil region" evidence="1">
    <location>
        <begin position="26"/>
        <end position="67"/>
    </location>
</feature>